<dbReference type="AlphaFoldDB" id="A0A4C2A8L4"/>
<name>A0A4C2A8L4_EUMVA</name>
<organism evidence="1 2">
    <name type="scientific">Eumeta variegata</name>
    <name type="common">Bagworm moth</name>
    <name type="synonym">Eumeta japonica</name>
    <dbReference type="NCBI Taxonomy" id="151549"/>
    <lineage>
        <taxon>Eukaryota</taxon>
        <taxon>Metazoa</taxon>
        <taxon>Ecdysozoa</taxon>
        <taxon>Arthropoda</taxon>
        <taxon>Hexapoda</taxon>
        <taxon>Insecta</taxon>
        <taxon>Pterygota</taxon>
        <taxon>Neoptera</taxon>
        <taxon>Endopterygota</taxon>
        <taxon>Lepidoptera</taxon>
        <taxon>Glossata</taxon>
        <taxon>Ditrysia</taxon>
        <taxon>Tineoidea</taxon>
        <taxon>Psychidae</taxon>
        <taxon>Oiketicinae</taxon>
        <taxon>Eumeta</taxon>
    </lineage>
</organism>
<keyword evidence="2" id="KW-1185">Reference proteome</keyword>
<gene>
    <name evidence="1" type="ORF">EVAR_70269_1</name>
</gene>
<evidence type="ECO:0000313" key="2">
    <source>
        <dbReference type="Proteomes" id="UP000299102"/>
    </source>
</evidence>
<reference evidence="1 2" key="1">
    <citation type="journal article" date="2019" name="Commun. Biol.">
        <title>The bagworm genome reveals a unique fibroin gene that provides high tensile strength.</title>
        <authorList>
            <person name="Kono N."/>
            <person name="Nakamura H."/>
            <person name="Ohtoshi R."/>
            <person name="Tomita M."/>
            <person name="Numata K."/>
            <person name="Arakawa K."/>
        </authorList>
    </citation>
    <scope>NUCLEOTIDE SEQUENCE [LARGE SCALE GENOMIC DNA]</scope>
</reference>
<protein>
    <submittedName>
        <fullName evidence="1">Uncharacterized protein</fullName>
    </submittedName>
</protein>
<sequence>MKASKQRRRQYTFGWAFLRGNLACDPRESRWLPPPMDIRTCPSDMSHQCFASFLGRGRTFNGRKCINRGKGGCSWESGCYRKQRPTGTLTHWTKQTTEVVISHICFIRMRYLTGSAGPFPCCGQIDRSMTLPHL</sequence>
<dbReference type="EMBL" id="BGZK01002647">
    <property type="protein sequence ID" value="GBP95529.1"/>
    <property type="molecule type" value="Genomic_DNA"/>
</dbReference>
<accession>A0A4C2A8L4</accession>
<comment type="caution">
    <text evidence="1">The sequence shown here is derived from an EMBL/GenBank/DDBJ whole genome shotgun (WGS) entry which is preliminary data.</text>
</comment>
<dbReference type="Proteomes" id="UP000299102">
    <property type="component" value="Unassembled WGS sequence"/>
</dbReference>
<evidence type="ECO:0000313" key="1">
    <source>
        <dbReference type="EMBL" id="GBP95529.1"/>
    </source>
</evidence>
<proteinExistence type="predicted"/>